<dbReference type="EMBL" id="BMNQ01000037">
    <property type="protein sequence ID" value="GGK00720.1"/>
    <property type="molecule type" value="Genomic_DNA"/>
</dbReference>
<dbReference type="Proteomes" id="UP000658382">
    <property type="component" value="Unassembled WGS sequence"/>
</dbReference>
<comment type="caution">
    <text evidence="1">The sequence shown here is derived from an EMBL/GenBank/DDBJ whole genome shotgun (WGS) entry which is preliminary data.</text>
</comment>
<keyword evidence="2" id="KW-1185">Reference proteome</keyword>
<name>A0A917UZF3_9BACI</name>
<reference evidence="1" key="1">
    <citation type="journal article" date="2014" name="Int. J. Syst. Evol. Microbiol.">
        <title>Complete genome sequence of Corynebacterium casei LMG S-19264T (=DSM 44701T), isolated from a smear-ripened cheese.</title>
        <authorList>
            <consortium name="US DOE Joint Genome Institute (JGI-PGF)"/>
            <person name="Walter F."/>
            <person name="Albersmeier A."/>
            <person name="Kalinowski J."/>
            <person name="Ruckert C."/>
        </authorList>
    </citation>
    <scope>NUCLEOTIDE SEQUENCE</scope>
    <source>
        <strain evidence="1">JCM 12580</strain>
    </source>
</reference>
<evidence type="ECO:0000313" key="1">
    <source>
        <dbReference type="EMBL" id="GGK00720.1"/>
    </source>
</evidence>
<gene>
    <name evidence="1" type="ORF">GCM10007063_23770</name>
</gene>
<sequence length="107" mass="12545">MENIFDSVHSMDLENESLIKRSATEGAMEEYIIDLIKKSRLNKNKRAYKFASEKVELHTLVMEIINTGFNQNSLEENTNRIAKRWFDKEKDTQERYSQIMSLPKGSV</sequence>
<accession>A0A917UZF3</accession>
<proteinExistence type="predicted"/>
<organism evidence="1 2">
    <name type="scientific">Lentibacillus kapialis</name>
    <dbReference type="NCBI Taxonomy" id="340214"/>
    <lineage>
        <taxon>Bacteria</taxon>
        <taxon>Bacillati</taxon>
        <taxon>Bacillota</taxon>
        <taxon>Bacilli</taxon>
        <taxon>Bacillales</taxon>
        <taxon>Bacillaceae</taxon>
        <taxon>Lentibacillus</taxon>
    </lineage>
</organism>
<dbReference type="AlphaFoldDB" id="A0A917UZF3"/>
<protein>
    <submittedName>
        <fullName evidence="1">Uncharacterized protein</fullName>
    </submittedName>
</protein>
<reference evidence="1" key="2">
    <citation type="submission" date="2020-09" db="EMBL/GenBank/DDBJ databases">
        <authorList>
            <person name="Sun Q."/>
            <person name="Ohkuma M."/>
        </authorList>
    </citation>
    <scope>NUCLEOTIDE SEQUENCE</scope>
    <source>
        <strain evidence="1">JCM 12580</strain>
    </source>
</reference>
<evidence type="ECO:0000313" key="2">
    <source>
        <dbReference type="Proteomes" id="UP000658382"/>
    </source>
</evidence>
<dbReference type="RefSeq" id="WP_188633316.1">
    <property type="nucleotide sequence ID" value="NZ_BMNQ01000037.1"/>
</dbReference>